<dbReference type="InterPro" id="IPR051623">
    <property type="entry name" value="FTCD"/>
</dbReference>
<dbReference type="PATRIC" id="fig|1618561.3.peg.249"/>
<evidence type="ECO:0000259" key="9">
    <source>
        <dbReference type="SMART" id="SM01222"/>
    </source>
</evidence>
<dbReference type="InterPro" id="IPR037070">
    <property type="entry name" value="Formiminotransferase_C_sf"/>
</dbReference>
<evidence type="ECO:0000256" key="4">
    <source>
        <dbReference type="ARBA" id="ARBA00022490"/>
    </source>
</evidence>
<dbReference type="InterPro" id="IPR004227">
    <property type="entry name" value="Formiminotransferase_cat"/>
</dbReference>
<evidence type="ECO:0000256" key="3">
    <source>
        <dbReference type="ARBA" id="ARBA00012252"/>
    </source>
</evidence>
<evidence type="ECO:0000313" key="10">
    <source>
        <dbReference type="EMBL" id="KKP47969.1"/>
    </source>
</evidence>
<sequence length="291" mass="32518">MQKIVECVPNFSEGKNLKVINAIFDVSQTGKVKSFELEYNVSHNRMLFTIVGSPEDVLNSVFESIKIATKLIDMNKHTGEHPRIGATDVVPFVPVSGVSMEECVELSNKLAKKVADELNLPVFMYEASAKKEEYRNLADVRVGEYEGLKKSMRKPDYGPLKTHPTAGAMVIGARKYLIAYNVDLDTTDVNVAKQIAKKIREKDGGLKAVKALGFEVDGMAQVSMNLVDYEITNFDEAYREIEKEAKNLGVGIKNSEIYGMIPLEALVRAVKTTFKGTIFRSDQILEKKLWE</sequence>
<dbReference type="EC" id="2.1.2.5" evidence="3"/>
<dbReference type="Gene3D" id="3.30.990.10">
    <property type="entry name" value="Formiminotransferase, N-terminal subdomain"/>
    <property type="match status" value="1"/>
</dbReference>
<comment type="subcellular location">
    <subcellularLocation>
        <location evidence="1">Cytoplasm</location>
    </subcellularLocation>
</comment>
<dbReference type="Pfam" id="PF07837">
    <property type="entry name" value="FTCD_N"/>
    <property type="match status" value="1"/>
</dbReference>
<dbReference type="SMART" id="SM01221">
    <property type="entry name" value="FTCD"/>
    <property type="match status" value="1"/>
</dbReference>
<dbReference type="GO" id="GO:0005737">
    <property type="term" value="C:cytoplasm"/>
    <property type="evidence" value="ECO:0007669"/>
    <property type="project" value="UniProtKB-SubCell"/>
</dbReference>
<keyword evidence="7" id="KW-0290">Folate-binding</keyword>
<dbReference type="SMART" id="SM01222">
    <property type="entry name" value="FTCD_N"/>
    <property type="match status" value="1"/>
</dbReference>
<dbReference type="InterPro" id="IPR022384">
    <property type="entry name" value="FormiminoTrfase_cat_dom_sf"/>
</dbReference>
<dbReference type="SUPFAM" id="SSF55116">
    <property type="entry name" value="Formiminotransferase domain of formiminotransferase-cyclodeaminase"/>
    <property type="match status" value="2"/>
</dbReference>
<organism evidence="10 11">
    <name type="scientific">Candidatus Woesebacteria bacterium GW2011_GWA2_33_28</name>
    <dbReference type="NCBI Taxonomy" id="1618561"/>
    <lineage>
        <taxon>Bacteria</taxon>
        <taxon>Candidatus Woeseibacteriota</taxon>
    </lineage>
</organism>
<dbReference type="InterPro" id="IPR037064">
    <property type="entry name" value="Formiminotransferase_N_sf"/>
</dbReference>
<dbReference type="Pfam" id="PF02971">
    <property type="entry name" value="FTCD"/>
    <property type="match status" value="1"/>
</dbReference>
<keyword evidence="6" id="KW-0369">Histidine metabolism</keyword>
<reference evidence="10 11" key="1">
    <citation type="journal article" date="2015" name="Nature">
        <title>rRNA introns, odd ribosomes, and small enigmatic genomes across a large radiation of phyla.</title>
        <authorList>
            <person name="Brown C.T."/>
            <person name="Hug L.A."/>
            <person name="Thomas B.C."/>
            <person name="Sharon I."/>
            <person name="Castelle C.J."/>
            <person name="Singh A."/>
            <person name="Wilkins M.J."/>
            <person name="Williams K.H."/>
            <person name="Banfield J.F."/>
        </authorList>
    </citation>
    <scope>NUCLEOTIDE SEQUENCE [LARGE SCALE GENOMIC DNA]</scope>
</reference>
<dbReference type="UniPathway" id="UPA00379">
    <property type="reaction ID" value="UER00555"/>
</dbReference>
<dbReference type="InterPro" id="IPR012886">
    <property type="entry name" value="Formiminotransferase_N"/>
</dbReference>
<evidence type="ECO:0000256" key="7">
    <source>
        <dbReference type="ARBA" id="ARBA00022954"/>
    </source>
</evidence>
<dbReference type="GO" id="GO:0019556">
    <property type="term" value="P:L-histidine catabolic process to glutamate and formamide"/>
    <property type="evidence" value="ECO:0007669"/>
    <property type="project" value="UniProtKB-UniPathway"/>
</dbReference>
<evidence type="ECO:0000256" key="6">
    <source>
        <dbReference type="ARBA" id="ARBA00022808"/>
    </source>
</evidence>
<proteinExistence type="predicted"/>
<keyword evidence="4" id="KW-0963">Cytoplasm</keyword>
<evidence type="ECO:0000259" key="8">
    <source>
        <dbReference type="SMART" id="SM01221"/>
    </source>
</evidence>
<evidence type="ECO:0000256" key="2">
    <source>
        <dbReference type="ARBA" id="ARBA00005082"/>
    </source>
</evidence>
<dbReference type="NCBIfam" id="TIGR02024">
    <property type="entry name" value="FtcD"/>
    <property type="match status" value="1"/>
</dbReference>
<protein>
    <recommendedName>
        <fullName evidence="3">glutamate formimidoyltransferase</fullName>
        <ecNumber evidence="3">2.1.2.5</ecNumber>
    </recommendedName>
</protein>
<accession>A0A0F9ZUN9</accession>
<dbReference type="Proteomes" id="UP000033995">
    <property type="component" value="Unassembled WGS sequence"/>
</dbReference>
<dbReference type="GO" id="GO:0005542">
    <property type="term" value="F:folic acid binding"/>
    <property type="evidence" value="ECO:0007669"/>
    <property type="project" value="UniProtKB-KW"/>
</dbReference>
<evidence type="ECO:0000256" key="1">
    <source>
        <dbReference type="ARBA" id="ARBA00004496"/>
    </source>
</evidence>
<dbReference type="PANTHER" id="PTHR12234:SF8">
    <property type="entry name" value="FORMIMINOTRANSFERASE-CYCLODEAMINASE"/>
    <property type="match status" value="1"/>
</dbReference>
<dbReference type="AlphaFoldDB" id="A0A0F9ZUN9"/>
<name>A0A0F9ZUN9_9BACT</name>
<feature type="domain" description="Formiminotransferase N-terminal subdomain" evidence="9">
    <location>
        <begin position="3"/>
        <end position="175"/>
    </location>
</feature>
<comment type="caution">
    <text evidence="10">The sequence shown here is derived from an EMBL/GenBank/DDBJ whole genome shotgun (WGS) entry which is preliminary data.</text>
</comment>
<gene>
    <name evidence="10" type="ORF">UR38_C0002G0072</name>
</gene>
<dbReference type="EMBL" id="LBOZ01000002">
    <property type="protein sequence ID" value="KKP47969.1"/>
    <property type="molecule type" value="Genomic_DNA"/>
</dbReference>
<dbReference type="GO" id="GO:0030409">
    <property type="term" value="F:glutamate formimidoyltransferase activity"/>
    <property type="evidence" value="ECO:0007669"/>
    <property type="project" value="UniProtKB-EC"/>
</dbReference>
<feature type="domain" description="Formiminotransferase C-terminal subdomain" evidence="8">
    <location>
        <begin position="176"/>
        <end position="288"/>
    </location>
</feature>
<dbReference type="Gene3D" id="3.30.70.670">
    <property type="entry name" value="Formiminotransferase, C-terminal subdomain"/>
    <property type="match status" value="1"/>
</dbReference>
<comment type="pathway">
    <text evidence="2">Amino-acid degradation; L-histidine degradation into L-glutamate; L-glutamate from N-formimidoyl-L-glutamate (transferase route): step 1/1.</text>
</comment>
<evidence type="ECO:0000256" key="5">
    <source>
        <dbReference type="ARBA" id="ARBA00022679"/>
    </source>
</evidence>
<dbReference type="PANTHER" id="PTHR12234">
    <property type="entry name" value="FORMIMINOTRANSFERASE-CYCLODEAMINASE"/>
    <property type="match status" value="1"/>
</dbReference>
<keyword evidence="5 10" id="KW-0808">Transferase</keyword>
<evidence type="ECO:0000313" key="11">
    <source>
        <dbReference type="Proteomes" id="UP000033995"/>
    </source>
</evidence>
<dbReference type="InterPro" id="IPR013802">
    <property type="entry name" value="Formiminotransferase_C"/>
</dbReference>
<dbReference type="GO" id="GO:0019557">
    <property type="term" value="P:L-histidine catabolic process to glutamate and formate"/>
    <property type="evidence" value="ECO:0007669"/>
    <property type="project" value="UniProtKB-UniPathway"/>
</dbReference>